<dbReference type="InterPro" id="IPR013783">
    <property type="entry name" value="Ig-like_fold"/>
</dbReference>
<dbReference type="InterPro" id="IPR003597">
    <property type="entry name" value="Ig_C1-set"/>
</dbReference>
<gene>
    <name evidence="4" type="ORF">ILYODFUR_037772</name>
</gene>
<evidence type="ECO:0000256" key="1">
    <source>
        <dbReference type="SAM" id="MobiDB-lite"/>
    </source>
</evidence>
<dbReference type="PROSITE" id="PS50835">
    <property type="entry name" value="IG_LIKE"/>
    <property type="match status" value="1"/>
</dbReference>
<evidence type="ECO:0000256" key="2">
    <source>
        <dbReference type="SAM" id="Phobius"/>
    </source>
</evidence>
<feature type="region of interest" description="Disordered" evidence="1">
    <location>
        <begin position="82"/>
        <end position="103"/>
    </location>
</feature>
<keyword evidence="2" id="KW-0812">Transmembrane</keyword>
<dbReference type="Pfam" id="PF07654">
    <property type="entry name" value="C1-set"/>
    <property type="match status" value="1"/>
</dbReference>
<reference evidence="4 5" key="1">
    <citation type="submission" date="2021-06" db="EMBL/GenBank/DDBJ databases">
        <authorList>
            <person name="Palmer J.M."/>
        </authorList>
    </citation>
    <scope>NUCLEOTIDE SEQUENCE [LARGE SCALE GENOMIC DNA]</scope>
    <source>
        <strain evidence="5">if_2019</strain>
        <tissue evidence="4">Muscle</tissue>
    </source>
</reference>
<proteinExistence type="predicted"/>
<dbReference type="InterPro" id="IPR036179">
    <property type="entry name" value="Ig-like_dom_sf"/>
</dbReference>
<dbReference type="Proteomes" id="UP001482620">
    <property type="component" value="Unassembled WGS sequence"/>
</dbReference>
<dbReference type="InterPro" id="IPR007110">
    <property type="entry name" value="Ig-like_dom"/>
</dbReference>
<organism evidence="4 5">
    <name type="scientific">Ilyodon furcidens</name>
    <name type="common">goldbreast splitfin</name>
    <dbReference type="NCBI Taxonomy" id="33524"/>
    <lineage>
        <taxon>Eukaryota</taxon>
        <taxon>Metazoa</taxon>
        <taxon>Chordata</taxon>
        <taxon>Craniata</taxon>
        <taxon>Vertebrata</taxon>
        <taxon>Euteleostomi</taxon>
        <taxon>Actinopterygii</taxon>
        <taxon>Neopterygii</taxon>
        <taxon>Teleostei</taxon>
        <taxon>Neoteleostei</taxon>
        <taxon>Acanthomorphata</taxon>
        <taxon>Ovalentaria</taxon>
        <taxon>Atherinomorphae</taxon>
        <taxon>Cyprinodontiformes</taxon>
        <taxon>Goodeidae</taxon>
        <taxon>Ilyodon</taxon>
    </lineage>
</organism>
<evidence type="ECO:0000313" key="5">
    <source>
        <dbReference type="Proteomes" id="UP001482620"/>
    </source>
</evidence>
<evidence type="ECO:0000259" key="3">
    <source>
        <dbReference type="PROSITE" id="PS50835"/>
    </source>
</evidence>
<dbReference type="Gene3D" id="2.60.40.10">
    <property type="entry name" value="Immunoglobulins"/>
    <property type="match status" value="1"/>
</dbReference>
<keyword evidence="2" id="KW-1133">Transmembrane helix</keyword>
<sequence length="156" mass="17274">MCLASDMFPPLVQISWKRQEKNNKQEQLPPAEEKQVEFSGSERSAMVRLVNDDTLYNYEYICEVMHEGGKVRNQTLIQELPGPTITSPPGAVPPRSGPPAGSVPPQLPVKLSVSFQSQCRVKLLCLLYTVLIVKSLVYCCGLSLLMVLRTKGPSTI</sequence>
<comment type="caution">
    <text evidence="4">The sequence shown here is derived from an EMBL/GenBank/DDBJ whole genome shotgun (WGS) entry which is preliminary data.</text>
</comment>
<dbReference type="SUPFAM" id="SSF48726">
    <property type="entry name" value="Immunoglobulin"/>
    <property type="match status" value="1"/>
</dbReference>
<name>A0ABV0STV1_9TELE</name>
<feature type="compositionally biased region" description="Pro residues" evidence="1">
    <location>
        <begin position="90"/>
        <end position="103"/>
    </location>
</feature>
<keyword evidence="5" id="KW-1185">Reference proteome</keyword>
<feature type="domain" description="Ig-like" evidence="3">
    <location>
        <begin position="1"/>
        <end position="78"/>
    </location>
</feature>
<protein>
    <recommendedName>
        <fullName evidence="3">Ig-like domain-containing protein</fullName>
    </recommendedName>
</protein>
<keyword evidence="2" id="KW-0472">Membrane</keyword>
<feature type="transmembrane region" description="Helical" evidence="2">
    <location>
        <begin position="126"/>
        <end position="148"/>
    </location>
</feature>
<dbReference type="EMBL" id="JAHRIQ010008638">
    <property type="protein sequence ID" value="MEQ2223541.1"/>
    <property type="molecule type" value="Genomic_DNA"/>
</dbReference>
<accession>A0ABV0STV1</accession>
<evidence type="ECO:0000313" key="4">
    <source>
        <dbReference type="EMBL" id="MEQ2223541.1"/>
    </source>
</evidence>